<keyword evidence="2" id="KW-1185">Reference proteome</keyword>
<proteinExistence type="predicted"/>
<gene>
    <name evidence="1" type="ORF">SERLA73DRAFT_191497</name>
</gene>
<accession>F8QHQ1</accession>
<evidence type="ECO:0000313" key="1">
    <source>
        <dbReference type="EMBL" id="EGN92163.1"/>
    </source>
</evidence>
<organism evidence="2">
    <name type="scientific">Serpula lacrymans var. lacrymans (strain S7.3)</name>
    <name type="common">Dry rot fungus</name>
    <dbReference type="NCBI Taxonomy" id="936435"/>
    <lineage>
        <taxon>Eukaryota</taxon>
        <taxon>Fungi</taxon>
        <taxon>Dikarya</taxon>
        <taxon>Basidiomycota</taxon>
        <taxon>Agaricomycotina</taxon>
        <taxon>Agaricomycetes</taxon>
        <taxon>Agaricomycetidae</taxon>
        <taxon>Boletales</taxon>
        <taxon>Coniophorineae</taxon>
        <taxon>Serpulaceae</taxon>
        <taxon>Serpula</taxon>
    </lineage>
</organism>
<dbReference type="Proteomes" id="UP000008063">
    <property type="component" value="Unassembled WGS sequence"/>
</dbReference>
<dbReference type="EMBL" id="GL945512">
    <property type="protein sequence ID" value="EGN92163.1"/>
    <property type="molecule type" value="Genomic_DNA"/>
</dbReference>
<reference evidence="2" key="1">
    <citation type="journal article" date="2011" name="Science">
        <title>The plant cell wall-decomposing machinery underlies the functional diversity of forest fungi.</title>
        <authorList>
            <person name="Eastwood D.C."/>
            <person name="Floudas D."/>
            <person name="Binder M."/>
            <person name="Majcherczyk A."/>
            <person name="Schneider P."/>
            <person name="Aerts A."/>
            <person name="Asiegbu F.O."/>
            <person name="Baker S.E."/>
            <person name="Barry K."/>
            <person name="Bendiksby M."/>
            <person name="Blumentritt M."/>
            <person name="Coutinho P.M."/>
            <person name="Cullen D."/>
            <person name="de Vries R.P."/>
            <person name="Gathman A."/>
            <person name="Goodell B."/>
            <person name="Henrissat B."/>
            <person name="Ihrmark K."/>
            <person name="Kauserud H."/>
            <person name="Kohler A."/>
            <person name="LaButti K."/>
            <person name="Lapidus A."/>
            <person name="Lavin J.L."/>
            <person name="Lee Y.-H."/>
            <person name="Lindquist E."/>
            <person name="Lilly W."/>
            <person name="Lucas S."/>
            <person name="Morin E."/>
            <person name="Murat C."/>
            <person name="Oguiza J.A."/>
            <person name="Park J."/>
            <person name="Pisabarro A.G."/>
            <person name="Riley R."/>
            <person name="Rosling A."/>
            <person name="Salamov A."/>
            <person name="Schmidt O."/>
            <person name="Schmutz J."/>
            <person name="Skrede I."/>
            <person name="Stenlid J."/>
            <person name="Wiebenga A."/>
            <person name="Xie X."/>
            <person name="Kuees U."/>
            <person name="Hibbett D.S."/>
            <person name="Hoffmeister D."/>
            <person name="Hoegberg N."/>
            <person name="Martin F."/>
            <person name="Grigoriev I.V."/>
            <person name="Watkinson S.C."/>
        </authorList>
    </citation>
    <scope>NUCLEOTIDE SEQUENCE [LARGE SCALE GENOMIC DNA]</scope>
    <source>
        <strain evidence="2">strain S7.3</strain>
    </source>
</reference>
<protein>
    <submittedName>
        <fullName evidence="1">Uncharacterized protein</fullName>
    </submittedName>
</protein>
<dbReference type="AlphaFoldDB" id="F8QHQ1"/>
<sequence>MSTWKARETVVCARSEKKTRRYDWDDNAPEDSRDANSKWTGIGNDVFEAGVSRRYMITVGGVQVIYRCTSTGTLMNRKTQLPEKERLARIRRWFAVVRV</sequence>
<dbReference type="HOGENOM" id="CLU_2321781_0_0_1"/>
<evidence type="ECO:0000313" key="2">
    <source>
        <dbReference type="Proteomes" id="UP000008063"/>
    </source>
</evidence>
<name>F8QHQ1_SERL3</name>
<dbReference type="InParanoid" id="F8QHQ1"/>